<dbReference type="InterPro" id="IPR006047">
    <property type="entry name" value="GH13_cat_dom"/>
</dbReference>
<evidence type="ECO:0000256" key="5">
    <source>
        <dbReference type="ARBA" id="ARBA00022723"/>
    </source>
</evidence>
<keyword evidence="6" id="KW-0378">Hydrolase</keyword>
<accession>A0A444YWG4</accession>
<dbReference type="CDD" id="cd11314">
    <property type="entry name" value="AmyAc_arch_bac_plant_AmyA"/>
    <property type="match status" value="1"/>
</dbReference>
<dbReference type="PANTHER" id="PTHR43447">
    <property type="entry name" value="ALPHA-AMYLASE"/>
    <property type="match status" value="1"/>
</dbReference>
<evidence type="ECO:0000256" key="8">
    <source>
        <dbReference type="ARBA" id="ARBA00023295"/>
    </source>
</evidence>
<feature type="chain" id="PRO_5018824655" description="Alpha-amylase" evidence="10">
    <location>
        <begin position="27"/>
        <end position="428"/>
    </location>
</feature>
<dbReference type="InterPro" id="IPR013780">
    <property type="entry name" value="Glyco_hydro_b"/>
</dbReference>
<dbReference type="OrthoDB" id="550577at2759"/>
<dbReference type="EMBL" id="SDMP01000016">
    <property type="protein sequence ID" value="RYR06269.1"/>
    <property type="molecule type" value="Genomic_DNA"/>
</dbReference>
<dbReference type="PIRSF" id="PIRSF001028">
    <property type="entry name" value="Alph-amls_plant"/>
    <property type="match status" value="1"/>
</dbReference>
<evidence type="ECO:0000256" key="2">
    <source>
        <dbReference type="ARBA" id="ARBA00001913"/>
    </source>
</evidence>
<dbReference type="GO" id="GO:0004556">
    <property type="term" value="F:alpha-amylase activity"/>
    <property type="evidence" value="ECO:0007669"/>
    <property type="project" value="UniProtKB-UniRule"/>
</dbReference>
<dbReference type="Pfam" id="PF07821">
    <property type="entry name" value="Alpha-amyl_C2"/>
    <property type="match status" value="1"/>
</dbReference>
<evidence type="ECO:0000256" key="11">
    <source>
        <dbReference type="PIRSR" id="PIRSR001028-1"/>
    </source>
</evidence>
<dbReference type="STRING" id="3818.A0A444YWG4"/>
<dbReference type="GO" id="GO:0005509">
    <property type="term" value="F:calcium ion binding"/>
    <property type="evidence" value="ECO:0007669"/>
    <property type="project" value="UniProtKB-UniRule"/>
</dbReference>
<name>A0A444YWG4_ARAHY</name>
<evidence type="ECO:0000256" key="6">
    <source>
        <dbReference type="ARBA" id="ARBA00022801"/>
    </source>
</evidence>
<dbReference type="InterPro" id="IPR013775">
    <property type="entry name" value="A-amylase_pln"/>
</dbReference>
<dbReference type="GO" id="GO:0005975">
    <property type="term" value="P:carbohydrate metabolic process"/>
    <property type="evidence" value="ECO:0007669"/>
    <property type="project" value="InterPro"/>
</dbReference>
<feature type="active site" description="Proton donor" evidence="11">
    <location>
        <position position="230"/>
    </location>
</feature>
<feature type="domain" description="Glycosyl hydrolase family 13 catalytic" evidence="12">
    <location>
        <begin position="27"/>
        <end position="366"/>
    </location>
</feature>
<comment type="similarity">
    <text evidence="3 10">Belongs to the glycosyl hydrolase 13 family.</text>
</comment>
<feature type="domain" description="Alpha-amylase C-terminal beta-sheet" evidence="13">
    <location>
        <begin position="367"/>
        <end position="427"/>
    </location>
</feature>
<evidence type="ECO:0000256" key="7">
    <source>
        <dbReference type="ARBA" id="ARBA00023277"/>
    </source>
</evidence>
<evidence type="ECO:0000256" key="4">
    <source>
        <dbReference type="ARBA" id="ARBA00012595"/>
    </source>
</evidence>
<dbReference type="EC" id="3.2.1.1" evidence="4 10"/>
<feature type="signal peptide" evidence="10">
    <location>
        <begin position="1"/>
        <end position="26"/>
    </location>
</feature>
<dbReference type="InterPro" id="IPR006046">
    <property type="entry name" value="Alpha_amylase"/>
</dbReference>
<evidence type="ECO:0000259" key="12">
    <source>
        <dbReference type="SMART" id="SM00642"/>
    </source>
</evidence>
<keyword evidence="15" id="KW-1185">Reference proteome</keyword>
<dbReference type="SMART" id="SM00642">
    <property type="entry name" value="Aamy"/>
    <property type="match status" value="1"/>
</dbReference>
<comment type="caution">
    <text evidence="14">The sequence shown here is derived from an EMBL/GenBank/DDBJ whole genome shotgun (WGS) entry which is preliminary data.</text>
</comment>
<dbReference type="Proteomes" id="UP000289738">
    <property type="component" value="Chromosome B06"/>
</dbReference>
<evidence type="ECO:0000259" key="13">
    <source>
        <dbReference type="SMART" id="SM00810"/>
    </source>
</evidence>
<evidence type="ECO:0000256" key="1">
    <source>
        <dbReference type="ARBA" id="ARBA00000548"/>
    </source>
</evidence>
<feature type="active site" description="Nucleophile" evidence="11">
    <location>
        <position position="205"/>
    </location>
</feature>
<keyword evidence="7" id="KW-0119">Carbohydrate metabolism</keyword>
<evidence type="ECO:0000313" key="15">
    <source>
        <dbReference type="Proteomes" id="UP000289738"/>
    </source>
</evidence>
<dbReference type="Gramene" id="arahy.Tifrunner.gnm2.ann2.Ah16g526700.1">
    <property type="protein sequence ID" value="arahy.Tifrunner.gnm2.ann2.Ah16g526700.1-CDS"/>
    <property type="gene ID" value="arahy.Tifrunner.gnm2.ann2.Ah16g526700"/>
</dbReference>
<sequence>MKSSLLLFSLCFLCLCISLLPSFSTSTILFQGFVWASSEQEGGWWNHLKPLVGEIAASGAEYVWLPPPSNADINGSQGYLPKRLYDLDTSKYGNKEELKSLVAAFKQSGVKAVSDIVINHRMPERFDSNGNSIFEGGTPDSRLDWGVAEICRDDPEFHGTGNPDTGIGWGQVPDIDHTSTRVQQELSDWMNWLKTEVGFSGWRFDMVLGYAPKFTKLYIDNTKPEFSVGELFEKVALGNDNKPLANQDAHRGKLVNWVNEVGSGVLTFDFTTKMILGAAVEGELWRLKDGNGKPPGMIGTKPESAVTLVDNHDTGSQKTYPFPEDKIMLGYVYILTHPGHPSIFYHDYFERQNGIKDNIKSLSAIRKRNGITATSSINILAAQADLYMANIANKIIVKIGPNENLGNLLPSNAQVVANGQDYAVWELK</sequence>
<reference evidence="14 15" key="1">
    <citation type="submission" date="2019-01" db="EMBL/GenBank/DDBJ databases">
        <title>Sequencing of cultivated peanut Arachis hypogaea provides insights into genome evolution and oil improvement.</title>
        <authorList>
            <person name="Chen X."/>
        </authorList>
    </citation>
    <scope>NUCLEOTIDE SEQUENCE [LARGE SCALE GENOMIC DNA]</scope>
    <source>
        <strain evidence="15">cv. Fuhuasheng</strain>
        <tissue evidence="14">Leaves</tissue>
    </source>
</reference>
<evidence type="ECO:0000256" key="3">
    <source>
        <dbReference type="ARBA" id="ARBA00008061"/>
    </source>
</evidence>
<dbReference type="AlphaFoldDB" id="A0A444YWG4"/>
<proteinExistence type="inferred from homology"/>
<organism evidence="14 15">
    <name type="scientific">Arachis hypogaea</name>
    <name type="common">Peanut</name>
    <dbReference type="NCBI Taxonomy" id="3818"/>
    <lineage>
        <taxon>Eukaryota</taxon>
        <taxon>Viridiplantae</taxon>
        <taxon>Streptophyta</taxon>
        <taxon>Embryophyta</taxon>
        <taxon>Tracheophyta</taxon>
        <taxon>Spermatophyta</taxon>
        <taxon>Magnoliopsida</taxon>
        <taxon>eudicotyledons</taxon>
        <taxon>Gunneridae</taxon>
        <taxon>Pentapetalae</taxon>
        <taxon>rosids</taxon>
        <taxon>fabids</taxon>
        <taxon>Fabales</taxon>
        <taxon>Fabaceae</taxon>
        <taxon>Papilionoideae</taxon>
        <taxon>50 kb inversion clade</taxon>
        <taxon>dalbergioids sensu lato</taxon>
        <taxon>Dalbergieae</taxon>
        <taxon>Pterocarpus clade</taxon>
        <taxon>Arachis</taxon>
    </lineage>
</organism>
<dbReference type="SUPFAM" id="SSF51011">
    <property type="entry name" value="Glycosyl hydrolase domain"/>
    <property type="match status" value="1"/>
</dbReference>
<gene>
    <name evidence="14" type="ORF">Ahy_B06g086028</name>
</gene>
<evidence type="ECO:0000256" key="9">
    <source>
        <dbReference type="ARBA" id="ARBA00030238"/>
    </source>
</evidence>
<evidence type="ECO:0000313" key="14">
    <source>
        <dbReference type="EMBL" id="RYR06269.1"/>
    </source>
</evidence>
<keyword evidence="8" id="KW-0326">Glycosidase</keyword>
<comment type="catalytic activity">
    <reaction evidence="1 10">
        <text>Endohydrolysis of (1-&gt;4)-alpha-D-glucosidic linkages in polysaccharides containing three or more (1-&gt;4)-alpha-linked D-glucose units.</text>
        <dbReference type="EC" id="3.2.1.1"/>
    </reaction>
</comment>
<dbReference type="Gene3D" id="2.60.40.1180">
    <property type="entry name" value="Golgi alpha-mannosidase II"/>
    <property type="match status" value="1"/>
</dbReference>
<dbReference type="InterPro" id="IPR012850">
    <property type="entry name" value="A-amylase_bs_C"/>
</dbReference>
<dbReference type="SMART" id="SM00810">
    <property type="entry name" value="Alpha-amyl_C2"/>
    <property type="match status" value="1"/>
</dbReference>
<dbReference type="PRINTS" id="PR00110">
    <property type="entry name" value="ALPHAAMYLASE"/>
</dbReference>
<dbReference type="Gramene" id="arahy.Tifrunner.gnm2.ann2.Ah06g446900.1">
    <property type="protein sequence ID" value="arahy.Tifrunner.gnm2.ann2.Ah06g446900.1-CDS"/>
    <property type="gene ID" value="arahy.Tifrunner.gnm2.ann2.Ah06g446900"/>
</dbReference>
<comment type="cofactor">
    <cofactor evidence="2 10">
        <name>Ca(2+)</name>
        <dbReference type="ChEBI" id="CHEBI:29108"/>
    </cofactor>
</comment>
<dbReference type="SMR" id="A0A444YWG4"/>
<dbReference type="Gene3D" id="3.20.20.80">
    <property type="entry name" value="Glycosidases"/>
    <property type="match status" value="1"/>
</dbReference>
<evidence type="ECO:0000256" key="10">
    <source>
        <dbReference type="PIRNR" id="PIRNR001028"/>
    </source>
</evidence>
<keyword evidence="10" id="KW-0732">Signal</keyword>
<dbReference type="InterPro" id="IPR017853">
    <property type="entry name" value="GH"/>
</dbReference>
<protein>
    <recommendedName>
        <fullName evidence="4 10">Alpha-amylase</fullName>
        <ecNumber evidence="4 10">3.2.1.1</ecNumber>
    </recommendedName>
    <alternativeName>
        <fullName evidence="9 10">1,4-alpha-D-glucan glucanohydrolase</fullName>
    </alternativeName>
</protein>
<dbReference type="SUPFAM" id="SSF51445">
    <property type="entry name" value="(Trans)glycosidases"/>
    <property type="match status" value="1"/>
</dbReference>
<keyword evidence="5" id="KW-0479">Metal-binding</keyword>